<reference evidence="1 2" key="1">
    <citation type="journal article" date="2019" name="Int. J. Syst. Evol. Microbiol.">
        <title>The Global Catalogue of Microorganisms (GCM) 10K type strain sequencing project: providing services to taxonomists for standard genome sequencing and annotation.</title>
        <authorList>
            <consortium name="The Broad Institute Genomics Platform"/>
            <consortium name="The Broad Institute Genome Sequencing Center for Infectious Disease"/>
            <person name="Wu L."/>
            <person name="Ma J."/>
        </authorList>
    </citation>
    <scope>NUCLEOTIDE SEQUENCE [LARGE SCALE GENOMIC DNA]</scope>
    <source>
        <strain evidence="1 2">JCM 15896</strain>
    </source>
</reference>
<dbReference type="RefSeq" id="WP_343857917.1">
    <property type="nucleotide sequence ID" value="NZ_BAAAFD010000002.1"/>
</dbReference>
<comment type="caution">
    <text evidence="1">The sequence shown here is derived from an EMBL/GenBank/DDBJ whole genome shotgun (WGS) entry which is preliminary data.</text>
</comment>
<organism evidence="1 2">
    <name type="scientific">Aliiglaciecola litoralis</name>
    <dbReference type="NCBI Taxonomy" id="582857"/>
    <lineage>
        <taxon>Bacteria</taxon>
        <taxon>Pseudomonadati</taxon>
        <taxon>Pseudomonadota</taxon>
        <taxon>Gammaproteobacteria</taxon>
        <taxon>Alteromonadales</taxon>
        <taxon>Alteromonadaceae</taxon>
        <taxon>Aliiglaciecola</taxon>
    </lineage>
</organism>
<evidence type="ECO:0000313" key="2">
    <source>
        <dbReference type="Proteomes" id="UP001500359"/>
    </source>
</evidence>
<dbReference type="Proteomes" id="UP001500359">
    <property type="component" value="Unassembled WGS sequence"/>
</dbReference>
<accession>A0ABN1LG12</accession>
<protein>
    <submittedName>
        <fullName evidence="1">Uncharacterized protein</fullName>
    </submittedName>
</protein>
<evidence type="ECO:0000313" key="1">
    <source>
        <dbReference type="EMBL" id="GAA0855181.1"/>
    </source>
</evidence>
<dbReference type="EMBL" id="BAAAFD010000002">
    <property type="protein sequence ID" value="GAA0855181.1"/>
    <property type="molecule type" value="Genomic_DNA"/>
</dbReference>
<sequence>MSCLTRKLQQKLTQFLKKRHDLVEDKSVENVKNELIGLGICPSHITDDQMREILRNANQS</sequence>
<gene>
    <name evidence="1" type="ORF">GCM10009114_13620</name>
</gene>
<proteinExistence type="predicted"/>
<name>A0ABN1LG12_9ALTE</name>
<keyword evidence="2" id="KW-1185">Reference proteome</keyword>